<sequence>MVETQPTPASVSSTTPLGESSWWEFSIGLDIHGLVAGVDEVGRGALFGPVVAAAVILPPVALPQLMALKINDSKKLSSSRRNQLAQQIAGLALDWKIGYAATAEIDKINILQATLLAMKRAVLKLKVQPELCLVDGNQMVKDLNIPQQTIVNGDGRSLNIAAASIMAKVWRDDLVLRLASKYPMYDIECNKGYGSPRHLLALQKYGPSPLHRLSFRPCQLSGNREQVTGNR</sequence>
<evidence type="ECO:0000256" key="10">
    <source>
        <dbReference type="ARBA" id="ARBA00022723"/>
    </source>
</evidence>
<reference evidence="18 19" key="1">
    <citation type="journal article" date="2022" name="J. Am. Chem. Soc.">
        <title>Biosynthesis of Guanitoxin Enables Global Environmental Detection in Freshwater Cyanobacteria.</title>
        <authorList>
            <person name="Lima S.T."/>
            <person name="Fallon T.R."/>
            <person name="Cordoza J.L."/>
            <person name="Chekan J.R."/>
            <person name="Delbaje E."/>
            <person name="Hopiavuori A.R."/>
            <person name="Alvarenga D.O."/>
            <person name="Wood S.M."/>
            <person name="Luhavaya H."/>
            <person name="Baumgartner J.T."/>
            <person name="Dorr F.A."/>
            <person name="Etchegaray A."/>
            <person name="Pinto E."/>
            <person name="McKinnie S.M.K."/>
            <person name="Fiore M.F."/>
            <person name="Moore B.S."/>
        </authorList>
    </citation>
    <scope>NUCLEOTIDE SEQUENCE [LARGE SCALE GENOMIC DNA]</scope>
    <source>
        <strain evidence="18 19">ITEP-024</strain>
    </source>
</reference>
<dbReference type="PANTHER" id="PTHR10954">
    <property type="entry name" value="RIBONUCLEASE H2 SUBUNIT A"/>
    <property type="match status" value="1"/>
</dbReference>
<evidence type="ECO:0000256" key="7">
    <source>
        <dbReference type="ARBA" id="ARBA00019179"/>
    </source>
</evidence>
<evidence type="ECO:0000256" key="14">
    <source>
        <dbReference type="HAMAP-Rule" id="MF_00052"/>
    </source>
</evidence>
<evidence type="ECO:0000256" key="11">
    <source>
        <dbReference type="ARBA" id="ARBA00022759"/>
    </source>
</evidence>
<evidence type="ECO:0000256" key="4">
    <source>
        <dbReference type="ARBA" id="ARBA00004496"/>
    </source>
</evidence>
<organism evidence="18 19">
    <name type="scientific">Sphaerospermopsis torques-reginae ITEP-024</name>
    <dbReference type="NCBI Taxonomy" id="984208"/>
    <lineage>
        <taxon>Bacteria</taxon>
        <taxon>Bacillati</taxon>
        <taxon>Cyanobacteriota</taxon>
        <taxon>Cyanophyceae</taxon>
        <taxon>Nostocales</taxon>
        <taxon>Aphanizomenonaceae</taxon>
        <taxon>Sphaerospermopsis</taxon>
        <taxon>Sphaerospermopsis torques-reginae</taxon>
    </lineage>
</organism>
<keyword evidence="19" id="KW-1185">Reference proteome</keyword>
<evidence type="ECO:0000256" key="8">
    <source>
        <dbReference type="ARBA" id="ARBA00022490"/>
    </source>
</evidence>
<dbReference type="InterPro" id="IPR001352">
    <property type="entry name" value="RNase_HII/HIII"/>
</dbReference>
<proteinExistence type="inferred from homology"/>
<keyword evidence="9 14" id="KW-0540">Nuclease</keyword>
<feature type="binding site" evidence="14 15">
    <location>
        <position position="40"/>
    </location>
    <ligand>
        <name>a divalent metal cation</name>
        <dbReference type="ChEBI" id="CHEBI:60240"/>
    </ligand>
</feature>
<dbReference type="EMBL" id="CP080598">
    <property type="protein sequence ID" value="QYX33333.1"/>
    <property type="molecule type" value="Genomic_DNA"/>
</dbReference>
<keyword evidence="11 14" id="KW-0255">Endonuclease</keyword>
<evidence type="ECO:0000256" key="16">
    <source>
        <dbReference type="RuleBase" id="RU003515"/>
    </source>
</evidence>
<comment type="similarity">
    <text evidence="5 14 16">Belongs to the RNase HII family.</text>
</comment>
<feature type="domain" description="RNase H type-2" evidence="17">
    <location>
        <begin position="33"/>
        <end position="227"/>
    </location>
</feature>
<dbReference type="GO" id="GO:0004523">
    <property type="term" value="F:RNA-DNA hybrid ribonuclease activity"/>
    <property type="evidence" value="ECO:0007669"/>
    <property type="project" value="UniProtKB-EC"/>
</dbReference>
<dbReference type="InterPro" id="IPR012337">
    <property type="entry name" value="RNaseH-like_sf"/>
</dbReference>
<evidence type="ECO:0000256" key="13">
    <source>
        <dbReference type="ARBA" id="ARBA00023211"/>
    </source>
</evidence>
<keyword evidence="13 14" id="KW-0464">Manganese</keyword>
<gene>
    <name evidence="14" type="primary">rnhB</name>
    <name evidence="18" type="ORF">K2F26_08450</name>
</gene>
<dbReference type="CDD" id="cd07182">
    <property type="entry name" value="RNase_HII_bacteria_HII_like"/>
    <property type="match status" value="1"/>
</dbReference>
<evidence type="ECO:0000313" key="19">
    <source>
        <dbReference type="Proteomes" id="UP000826540"/>
    </source>
</evidence>
<feature type="binding site" evidence="14 15">
    <location>
        <position position="39"/>
    </location>
    <ligand>
        <name>a divalent metal cation</name>
        <dbReference type="ChEBI" id="CHEBI:60240"/>
    </ligand>
</feature>
<dbReference type="Pfam" id="PF01351">
    <property type="entry name" value="RNase_HII"/>
    <property type="match status" value="1"/>
</dbReference>
<evidence type="ECO:0000256" key="6">
    <source>
        <dbReference type="ARBA" id="ARBA00012180"/>
    </source>
</evidence>
<feature type="binding site" evidence="14 15">
    <location>
        <position position="135"/>
    </location>
    <ligand>
        <name>a divalent metal cation</name>
        <dbReference type="ChEBI" id="CHEBI:60240"/>
    </ligand>
</feature>
<dbReference type="InterPro" id="IPR036397">
    <property type="entry name" value="RNaseH_sf"/>
</dbReference>
<dbReference type="SUPFAM" id="SSF53098">
    <property type="entry name" value="Ribonuclease H-like"/>
    <property type="match status" value="1"/>
</dbReference>
<protein>
    <recommendedName>
        <fullName evidence="7 14">Ribonuclease HII</fullName>
        <shortName evidence="14">RNase HII</shortName>
        <ecNumber evidence="6 14">3.1.26.4</ecNumber>
    </recommendedName>
</protein>
<name>A0ABX8X461_9CYAN</name>
<keyword evidence="10 14" id="KW-0479">Metal-binding</keyword>
<evidence type="ECO:0000256" key="2">
    <source>
        <dbReference type="ARBA" id="ARBA00001946"/>
    </source>
</evidence>
<dbReference type="InterPro" id="IPR022898">
    <property type="entry name" value="RNase_HII"/>
</dbReference>
<comment type="cofactor">
    <cofactor evidence="2">
        <name>Mg(2+)</name>
        <dbReference type="ChEBI" id="CHEBI:18420"/>
    </cofactor>
</comment>
<keyword evidence="8 14" id="KW-0963">Cytoplasm</keyword>
<evidence type="ECO:0000256" key="5">
    <source>
        <dbReference type="ARBA" id="ARBA00007383"/>
    </source>
</evidence>
<evidence type="ECO:0000256" key="1">
    <source>
        <dbReference type="ARBA" id="ARBA00000077"/>
    </source>
</evidence>
<accession>A0ABX8X461</accession>
<dbReference type="Gene3D" id="3.30.420.10">
    <property type="entry name" value="Ribonuclease H-like superfamily/Ribonuclease H"/>
    <property type="match status" value="1"/>
</dbReference>
<dbReference type="NCBIfam" id="NF010537">
    <property type="entry name" value="PRK13925.1"/>
    <property type="match status" value="1"/>
</dbReference>
<evidence type="ECO:0000313" key="18">
    <source>
        <dbReference type="EMBL" id="QYX33333.1"/>
    </source>
</evidence>
<dbReference type="RefSeq" id="WP_220611099.1">
    <property type="nucleotide sequence ID" value="NZ_CP080598.1"/>
</dbReference>
<comment type="cofactor">
    <cofactor evidence="14 15">
        <name>Mn(2+)</name>
        <dbReference type="ChEBI" id="CHEBI:29035"/>
    </cofactor>
    <cofactor evidence="14 15">
        <name>Mg(2+)</name>
        <dbReference type="ChEBI" id="CHEBI:18420"/>
    </cofactor>
    <text evidence="14 15">Manganese or magnesium. Binds 1 divalent metal ion per monomer in the absence of substrate. May bind a second metal ion after substrate binding.</text>
</comment>
<dbReference type="HAMAP" id="MF_00052_B">
    <property type="entry name" value="RNase_HII_B"/>
    <property type="match status" value="1"/>
</dbReference>
<evidence type="ECO:0000256" key="15">
    <source>
        <dbReference type="PROSITE-ProRule" id="PRU01319"/>
    </source>
</evidence>
<evidence type="ECO:0000259" key="17">
    <source>
        <dbReference type="PROSITE" id="PS51975"/>
    </source>
</evidence>
<dbReference type="InterPro" id="IPR024567">
    <property type="entry name" value="RNase_HII/HIII_dom"/>
</dbReference>
<evidence type="ECO:0000256" key="9">
    <source>
        <dbReference type="ARBA" id="ARBA00022722"/>
    </source>
</evidence>
<comment type="subcellular location">
    <subcellularLocation>
        <location evidence="4 14">Cytoplasm</location>
    </subcellularLocation>
</comment>
<dbReference type="PANTHER" id="PTHR10954:SF18">
    <property type="entry name" value="RIBONUCLEASE HII"/>
    <property type="match status" value="1"/>
</dbReference>
<dbReference type="EC" id="3.1.26.4" evidence="6 14"/>
<dbReference type="Proteomes" id="UP000826540">
    <property type="component" value="Chromosome"/>
</dbReference>
<comment type="catalytic activity">
    <reaction evidence="1 14 15 16">
        <text>Endonucleolytic cleavage to 5'-phosphomonoester.</text>
        <dbReference type="EC" id="3.1.26.4"/>
    </reaction>
</comment>
<evidence type="ECO:0000256" key="12">
    <source>
        <dbReference type="ARBA" id="ARBA00022801"/>
    </source>
</evidence>
<dbReference type="NCBIfam" id="NF000595">
    <property type="entry name" value="PRK00015.1-3"/>
    <property type="match status" value="1"/>
</dbReference>
<dbReference type="PROSITE" id="PS51975">
    <property type="entry name" value="RNASE_H_2"/>
    <property type="match status" value="1"/>
</dbReference>
<comment type="function">
    <text evidence="3 14 16">Endonuclease that specifically degrades the RNA of RNA-DNA hybrids.</text>
</comment>
<evidence type="ECO:0000256" key="3">
    <source>
        <dbReference type="ARBA" id="ARBA00004065"/>
    </source>
</evidence>
<keyword evidence="12 14" id="KW-0378">Hydrolase</keyword>